<name>A0A1E3X353_9BACT</name>
<reference evidence="1 2" key="1">
    <citation type="submission" date="2016-07" db="EMBL/GenBank/DDBJ databases">
        <title>Draft genome of Scalindua rubra, obtained from a brine-seawater interface in the Red Sea, sheds light on salt adaptation in anammox bacteria.</title>
        <authorList>
            <person name="Speth D.R."/>
            <person name="Lagkouvardos I."/>
            <person name="Wang Y."/>
            <person name="Qian P.-Y."/>
            <person name="Dutilh B.E."/>
            <person name="Jetten M.S."/>
        </authorList>
    </citation>
    <scope>NUCLEOTIDE SEQUENCE [LARGE SCALE GENOMIC DNA]</scope>
    <source>
        <strain evidence="1">BSI-1</strain>
    </source>
</reference>
<dbReference type="Proteomes" id="UP000094056">
    <property type="component" value="Unassembled WGS sequence"/>
</dbReference>
<sequence length="191" mass="22278">MSTIDEMRIEMSNKFEKFVFKMASDFEKSIVSNSSSPPDALELYYFTHFVLLSELADSKQDGVLKKYSDISLQQIVKRLNIKDVESIRNTRQERFDDYLIYRDQIKYDDERSESEKFFMYVNAAGDRIFKNNLSASLMFDGIFMDFISKLTIERQQLALNILNGFAGESEKKQKMVVLLQQSFTMIMAPGK</sequence>
<accession>A0A1E3X353</accession>
<protein>
    <submittedName>
        <fullName evidence="1">Uncharacterized protein</fullName>
    </submittedName>
</protein>
<comment type="caution">
    <text evidence="1">The sequence shown here is derived from an EMBL/GenBank/DDBJ whole genome shotgun (WGS) entry which is preliminary data.</text>
</comment>
<dbReference type="AlphaFoldDB" id="A0A1E3X353"/>
<gene>
    <name evidence="1" type="ORF">SCARUB_04796</name>
</gene>
<evidence type="ECO:0000313" key="2">
    <source>
        <dbReference type="Proteomes" id="UP000094056"/>
    </source>
</evidence>
<dbReference type="EMBL" id="MAYW01000285">
    <property type="protein sequence ID" value="ODS30093.1"/>
    <property type="molecule type" value="Genomic_DNA"/>
</dbReference>
<proteinExistence type="predicted"/>
<evidence type="ECO:0000313" key="1">
    <source>
        <dbReference type="EMBL" id="ODS30093.1"/>
    </source>
</evidence>
<organism evidence="1 2">
    <name type="scientific">Candidatus Scalindua rubra</name>
    <dbReference type="NCBI Taxonomy" id="1872076"/>
    <lineage>
        <taxon>Bacteria</taxon>
        <taxon>Pseudomonadati</taxon>
        <taxon>Planctomycetota</taxon>
        <taxon>Candidatus Brocadiia</taxon>
        <taxon>Candidatus Brocadiales</taxon>
        <taxon>Candidatus Scalinduaceae</taxon>
        <taxon>Candidatus Scalindua</taxon>
    </lineage>
</organism>